<evidence type="ECO:0000313" key="1">
    <source>
        <dbReference type="EMBL" id="GAA4255981.1"/>
    </source>
</evidence>
<name>A0ABP8DHE5_9ACTN</name>
<proteinExistence type="predicted"/>
<organism evidence="1 2">
    <name type="scientific">Dactylosporangium darangshiense</name>
    <dbReference type="NCBI Taxonomy" id="579108"/>
    <lineage>
        <taxon>Bacteria</taxon>
        <taxon>Bacillati</taxon>
        <taxon>Actinomycetota</taxon>
        <taxon>Actinomycetes</taxon>
        <taxon>Micromonosporales</taxon>
        <taxon>Micromonosporaceae</taxon>
        <taxon>Dactylosporangium</taxon>
    </lineage>
</organism>
<comment type="caution">
    <text evidence="1">The sequence shown here is derived from an EMBL/GenBank/DDBJ whole genome shotgun (WGS) entry which is preliminary data.</text>
</comment>
<accession>A0ABP8DHE5</accession>
<reference evidence="2" key="1">
    <citation type="journal article" date="2019" name="Int. J. Syst. Evol. Microbiol.">
        <title>The Global Catalogue of Microorganisms (GCM) 10K type strain sequencing project: providing services to taxonomists for standard genome sequencing and annotation.</title>
        <authorList>
            <consortium name="The Broad Institute Genomics Platform"/>
            <consortium name="The Broad Institute Genome Sequencing Center for Infectious Disease"/>
            <person name="Wu L."/>
            <person name="Ma J."/>
        </authorList>
    </citation>
    <scope>NUCLEOTIDE SEQUENCE [LARGE SCALE GENOMIC DNA]</scope>
    <source>
        <strain evidence="2">JCM 17441</strain>
    </source>
</reference>
<evidence type="ECO:0000313" key="2">
    <source>
        <dbReference type="Proteomes" id="UP001500620"/>
    </source>
</evidence>
<dbReference type="Proteomes" id="UP001500620">
    <property type="component" value="Unassembled WGS sequence"/>
</dbReference>
<dbReference type="RefSeq" id="WP_345132988.1">
    <property type="nucleotide sequence ID" value="NZ_BAABAT010000022.1"/>
</dbReference>
<keyword evidence="2" id="KW-1185">Reference proteome</keyword>
<gene>
    <name evidence="1" type="ORF">GCM10022255_066970</name>
</gene>
<sequence>MGGVARFWVPQSWEVEESEEHGGRYYDPDGDAVLRLNVLVFGTANATGPPVLRFPRKPGERQIDGGTLPNDCEFDVYEFDTVDDDGVLHIRYWQISQVLPGQVRVYLFSYAYPEYAAAALAPEIDVLDRELRRMIPHPDPI</sequence>
<protein>
    <submittedName>
        <fullName evidence="1">Uncharacterized protein</fullName>
    </submittedName>
</protein>
<dbReference type="EMBL" id="BAABAT010000022">
    <property type="protein sequence ID" value="GAA4255981.1"/>
    <property type="molecule type" value="Genomic_DNA"/>
</dbReference>